<dbReference type="InterPro" id="IPR002559">
    <property type="entry name" value="Transposase_11"/>
</dbReference>
<keyword evidence="4" id="KW-0233">DNA recombination</keyword>
<sequence length="438" mass="48671">MSAPIPNLARAIRTVLTADADRAAARVGFVRRRRKISGAAFIQTLVFGWIEDPRAPVDALAARCPVPGVTPQAFHKRFTPAATEFVREVLLRAVGQLVAAQPIAVPLLQRFAGVYVEDSTVVALPDTLRDTFPGCGGNTPSAGLAAIKAHVRWELTTGRITGMAFQPGRQPDGRFNATDDPLPAGALRLADLGYFDFGVLTRLSAAGVFWISRLPPNAVAAVGDERPSEVWRLLRQWSGDLLDLRVTAGNETRIGCRLLAFRCPPGVAARRREQSAERQRKKGRVVSERLRVLCEWTVFATNLPADRFTPEQVWVLYRLRWQVELLLKLWRSHGGVGQSHGRLGHRVLCEVYAKLLAMVVRHWLLLTGGGPLARMNPVRAAREARRFALAVADALPCARRLRRVLRSLRDTLALLRPRHRRRKRPSALELLFEPQTPS</sequence>
<organism evidence="6 7">
    <name type="scientific">Gemmata massiliana</name>
    <dbReference type="NCBI Taxonomy" id="1210884"/>
    <lineage>
        <taxon>Bacteria</taxon>
        <taxon>Pseudomonadati</taxon>
        <taxon>Planctomycetota</taxon>
        <taxon>Planctomycetia</taxon>
        <taxon>Gemmatales</taxon>
        <taxon>Gemmataceae</taxon>
        <taxon>Gemmata</taxon>
    </lineage>
</organism>
<accession>A0A6P2D0U5</accession>
<proteinExistence type="inferred from homology"/>
<dbReference type="SUPFAM" id="SSF53098">
    <property type="entry name" value="Ribonuclease H-like"/>
    <property type="match status" value="1"/>
</dbReference>
<keyword evidence="7" id="KW-1185">Reference proteome</keyword>
<keyword evidence="3" id="KW-0238">DNA-binding</keyword>
<evidence type="ECO:0000256" key="4">
    <source>
        <dbReference type="ARBA" id="ARBA00023172"/>
    </source>
</evidence>
<evidence type="ECO:0000256" key="1">
    <source>
        <dbReference type="ARBA" id="ARBA00010075"/>
    </source>
</evidence>
<dbReference type="Pfam" id="PF01609">
    <property type="entry name" value="DDE_Tnp_1"/>
    <property type="match status" value="1"/>
</dbReference>
<evidence type="ECO:0000259" key="5">
    <source>
        <dbReference type="Pfam" id="PF01609"/>
    </source>
</evidence>
<comment type="similarity">
    <text evidence="1">Belongs to the transposase 11 family.</text>
</comment>
<evidence type="ECO:0000313" key="7">
    <source>
        <dbReference type="Proteomes" id="UP000464178"/>
    </source>
</evidence>
<dbReference type="InterPro" id="IPR047952">
    <property type="entry name" value="Transpos_IS4"/>
</dbReference>
<dbReference type="AlphaFoldDB" id="A0A6P2D0U5"/>
<keyword evidence="2" id="KW-0815">Transposition</keyword>
<feature type="domain" description="Transposase IS4-like" evidence="5">
    <location>
        <begin position="114"/>
        <end position="358"/>
    </location>
</feature>
<dbReference type="PANTHER" id="PTHR33258:SF1">
    <property type="entry name" value="TRANSPOSASE INSL FOR INSERTION SEQUENCE ELEMENT IS186A-RELATED"/>
    <property type="match status" value="1"/>
</dbReference>
<dbReference type="Proteomes" id="UP000464178">
    <property type="component" value="Chromosome"/>
</dbReference>
<dbReference type="GO" id="GO:0004803">
    <property type="term" value="F:transposase activity"/>
    <property type="evidence" value="ECO:0007669"/>
    <property type="project" value="InterPro"/>
</dbReference>
<dbReference type="PANTHER" id="PTHR33258">
    <property type="entry name" value="TRANSPOSASE INSL FOR INSERTION SEQUENCE ELEMENT IS186A-RELATED"/>
    <property type="match status" value="1"/>
</dbReference>
<dbReference type="NCBIfam" id="NF033592">
    <property type="entry name" value="transpos_IS4_1"/>
    <property type="match status" value="1"/>
</dbReference>
<evidence type="ECO:0000256" key="2">
    <source>
        <dbReference type="ARBA" id="ARBA00022578"/>
    </source>
</evidence>
<protein>
    <recommendedName>
        <fullName evidence="5">Transposase IS4-like domain-containing protein</fullName>
    </recommendedName>
</protein>
<dbReference type="KEGG" id="gms:SOIL9_29710"/>
<gene>
    <name evidence="6" type="ORF">SOIL9_29710</name>
</gene>
<evidence type="ECO:0000256" key="3">
    <source>
        <dbReference type="ARBA" id="ARBA00023125"/>
    </source>
</evidence>
<name>A0A6P2D0U5_9BACT</name>
<reference evidence="6 7" key="1">
    <citation type="submission" date="2019-05" db="EMBL/GenBank/DDBJ databases">
        <authorList>
            <consortium name="Science for Life Laboratories"/>
        </authorList>
    </citation>
    <scope>NUCLEOTIDE SEQUENCE [LARGE SCALE GENOMIC DNA]</scope>
    <source>
        <strain evidence="6">Soil9</strain>
    </source>
</reference>
<dbReference type="EMBL" id="LR593886">
    <property type="protein sequence ID" value="VTR94743.1"/>
    <property type="molecule type" value="Genomic_DNA"/>
</dbReference>
<evidence type="ECO:0000313" key="6">
    <source>
        <dbReference type="EMBL" id="VTR94743.1"/>
    </source>
</evidence>
<dbReference type="GO" id="GO:0006313">
    <property type="term" value="P:DNA transposition"/>
    <property type="evidence" value="ECO:0007669"/>
    <property type="project" value="InterPro"/>
</dbReference>
<dbReference type="RefSeq" id="WP_162669238.1">
    <property type="nucleotide sequence ID" value="NZ_LR593886.1"/>
</dbReference>
<dbReference type="GO" id="GO:0003677">
    <property type="term" value="F:DNA binding"/>
    <property type="evidence" value="ECO:0007669"/>
    <property type="project" value="UniProtKB-KW"/>
</dbReference>
<dbReference type="InterPro" id="IPR012337">
    <property type="entry name" value="RNaseH-like_sf"/>
</dbReference>